<dbReference type="Proteomes" id="UP000194267">
    <property type="component" value="Unassembled WGS sequence"/>
</dbReference>
<feature type="domain" description="MIP18 family-like" evidence="1">
    <location>
        <begin position="6"/>
        <end position="78"/>
    </location>
</feature>
<dbReference type="PANTHER" id="PTHR42831">
    <property type="entry name" value="FE-S PROTEIN MATURATION AUXILIARY FACTOR YITW"/>
    <property type="match status" value="1"/>
</dbReference>
<dbReference type="CDD" id="cd00371">
    <property type="entry name" value="HMA"/>
    <property type="match status" value="1"/>
</dbReference>
<reference evidence="4" key="2">
    <citation type="submission" date="2016-04" db="EMBL/GenBank/DDBJ databases">
        <authorList>
            <person name="Antunes L.P."/>
            <person name="Martins L.F."/>
            <person name="Pereira R.V."/>
            <person name="Thomas A.M."/>
            <person name="Barbosa D."/>
            <person name="Nascimento L."/>
            <person name="Silva G.M."/>
            <person name="Condomitti G.W."/>
            <person name="Digiampietri L.A."/>
            <person name="Lombardi K.C."/>
            <person name="Ramos P.L."/>
            <person name="Quaggio R.B."/>
            <person name="Oliveira J.C."/>
            <person name="Pascon R.C."/>
            <person name="Cruz J.B."/>
            <person name="Silva A.M."/>
            <person name="Setubal J.C."/>
        </authorList>
    </citation>
    <scope>NUCLEOTIDE SEQUENCE [LARGE SCALE GENOMIC DNA]</scope>
</reference>
<dbReference type="InterPro" id="IPR052339">
    <property type="entry name" value="Fe-S_Maturation_MIP18"/>
</dbReference>
<comment type="caution">
    <text evidence="3">The sequence shown here is derived from an EMBL/GenBank/DDBJ whole genome shotgun (WGS) entry which is preliminary data.</text>
</comment>
<dbReference type="RefSeq" id="WP_011196166.1">
    <property type="nucleotide sequence ID" value="NZ_JACSIR010000029.1"/>
</dbReference>
<sequence>MAEITKEQVLKVLERVNDPELRVNIVDLGLVYDVEITEDNNVGIDMTLTYPGCPIGPLIQMQVEAALKSIPGVNQVDVRFVWDPPWTPDRMSERLKKARQMGLI</sequence>
<accession>A0A1Y2T786</accession>
<dbReference type="InterPro" id="IPR034904">
    <property type="entry name" value="FSCA_dom_sf"/>
</dbReference>
<reference evidence="2" key="3">
    <citation type="submission" date="2017-11" db="EMBL/GenBank/DDBJ databases">
        <title>Three new genomes from thermophilic consortium.</title>
        <authorList>
            <person name="Quaggio R."/>
            <person name="Amgarten D."/>
            <person name="Setubal J.C."/>
        </authorList>
    </citation>
    <scope>NUCLEOTIDE SEQUENCE</scope>
    <source>
        <strain evidence="2">ZCTH01-B2</strain>
    </source>
</reference>
<name>A0A1Y2T786_SYMTR</name>
<dbReference type="AlphaFoldDB" id="A0A1Y2T786"/>
<reference evidence="3" key="1">
    <citation type="submission" date="2016-04" db="EMBL/GenBank/DDBJ databases">
        <authorList>
            <person name="Evans L.H."/>
            <person name="Alamgir A."/>
            <person name="Owens N."/>
            <person name="Weber N.D."/>
            <person name="Virtaneva K."/>
            <person name="Barbian K."/>
            <person name="Babar A."/>
            <person name="Rosenke K."/>
        </authorList>
    </citation>
    <scope>NUCLEOTIDE SEQUENCE [LARGE SCALE GENOMIC DNA]</scope>
    <source>
        <strain evidence="3">G2</strain>
    </source>
</reference>
<evidence type="ECO:0000313" key="2">
    <source>
        <dbReference type="EMBL" id="MBY6275579.1"/>
    </source>
</evidence>
<dbReference type="EMBL" id="PIUK01000031">
    <property type="protein sequence ID" value="MBY6275579.1"/>
    <property type="molecule type" value="Genomic_DNA"/>
</dbReference>
<evidence type="ECO:0000259" key="1">
    <source>
        <dbReference type="Pfam" id="PF01883"/>
    </source>
</evidence>
<dbReference type="InterPro" id="IPR006121">
    <property type="entry name" value="HMA_dom"/>
</dbReference>
<evidence type="ECO:0000313" key="3">
    <source>
        <dbReference type="EMBL" id="OTA41584.1"/>
    </source>
</evidence>
<dbReference type="Gene3D" id="3.30.300.130">
    <property type="entry name" value="Fe-S cluster assembly (FSCA)"/>
    <property type="match status" value="1"/>
</dbReference>
<evidence type="ECO:0000313" key="4">
    <source>
        <dbReference type="Proteomes" id="UP000194267"/>
    </source>
</evidence>
<dbReference type="PANTHER" id="PTHR42831:SF1">
    <property type="entry name" value="FE-S PROTEIN MATURATION AUXILIARY FACTOR YITW"/>
    <property type="match status" value="1"/>
</dbReference>
<dbReference type="GO" id="GO:0046872">
    <property type="term" value="F:metal ion binding"/>
    <property type="evidence" value="ECO:0007669"/>
    <property type="project" value="InterPro"/>
</dbReference>
<dbReference type="Proteomes" id="UP000732377">
    <property type="component" value="Unassembled WGS sequence"/>
</dbReference>
<dbReference type="OMA" id="VQVNITW"/>
<proteinExistence type="predicted"/>
<dbReference type="SUPFAM" id="SSF117916">
    <property type="entry name" value="Fe-S cluster assembly (FSCA) domain-like"/>
    <property type="match status" value="1"/>
</dbReference>
<dbReference type="Pfam" id="PF01883">
    <property type="entry name" value="FeS_assembly_P"/>
    <property type="match status" value="1"/>
</dbReference>
<dbReference type="EMBL" id="LWLV01000351">
    <property type="protein sequence ID" value="OTA41584.1"/>
    <property type="molecule type" value="Genomic_DNA"/>
</dbReference>
<protein>
    <submittedName>
        <fullName evidence="3">Aromatic ring hydroxylase</fullName>
    </submittedName>
    <submittedName>
        <fullName evidence="2">Metal-sulfur cluster assembly factor</fullName>
    </submittedName>
</protein>
<gene>
    <name evidence="3" type="ORF">A6D92_05405</name>
    <name evidence="2" type="ORF">CWE10_05050</name>
</gene>
<dbReference type="InterPro" id="IPR002744">
    <property type="entry name" value="MIP18-like"/>
</dbReference>
<organism evidence="3 4">
    <name type="scientific">Symbiobacterium thermophilum</name>
    <dbReference type="NCBI Taxonomy" id="2734"/>
    <lineage>
        <taxon>Bacteria</taxon>
        <taxon>Bacillati</taxon>
        <taxon>Bacillota</taxon>
        <taxon>Clostridia</taxon>
        <taxon>Eubacteriales</taxon>
        <taxon>Symbiobacteriaceae</taxon>
        <taxon>Symbiobacterium</taxon>
    </lineage>
</organism>